<evidence type="ECO:0000256" key="7">
    <source>
        <dbReference type="ARBA" id="ARBA00045681"/>
    </source>
</evidence>
<dbReference type="GO" id="GO:0005763">
    <property type="term" value="C:mitochondrial small ribosomal subunit"/>
    <property type="evidence" value="ECO:0007669"/>
    <property type="project" value="TreeGrafter"/>
</dbReference>
<keyword evidence="10" id="KW-1185">Reference proteome</keyword>
<feature type="compositionally biased region" description="Basic and acidic residues" evidence="8">
    <location>
        <begin position="739"/>
        <end position="758"/>
    </location>
</feature>
<dbReference type="GeneID" id="71994216"/>
<feature type="region of interest" description="Disordered" evidence="8">
    <location>
        <begin position="791"/>
        <end position="823"/>
    </location>
</feature>
<accession>A0A9Q8PME1</accession>
<dbReference type="RefSeq" id="XP_047769459.1">
    <property type="nucleotide sequence ID" value="XM_047913486.1"/>
</dbReference>
<dbReference type="InterPro" id="IPR052571">
    <property type="entry name" value="Mt_RNA_Methyltransferase"/>
</dbReference>
<keyword evidence="2" id="KW-0479">Metal-binding</keyword>
<feature type="region of interest" description="Disordered" evidence="8">
    <location>
        <begin position="739"/>
        <end position="772"/>
    </location>
</feature>
<gene>
    <name evidence="9" type="ORF">CLAFUR5_14338</name>
</gene>
<dbReference type="GO" id="GO:0051536">
    <property type="term" value="F:iron-sulfur cluster binding"/>
    <property type="evidence" value="ECO:0007669"/>
    <property type="project" value="UniProtKB-KW"/>
</dbReference>
<evidence type="ECO:0000256" key="6">
    <source>
        <dbReference type="ARBA" id="ARBA00023128"/>
    </source>
</evidence>
<dbReference type="GO" id="GO:0006412">
    <property type="term" value="P:translation"/>
    <property type="evidence" value="ECO:0007669"/>
    <property type="project" value="InterPro"/>
</dbReference>
<feature type="region of interest" description="Disordered" evidence="8">
    <location>
        <begin position="185"/>
        <end position="227"/>
    </location>
</feature>
<dbReference type="GO" id="GO:0008168">
    <property type="term" value="F:methyltransferase activity"/>
    <property type="evidence" value="ECO:0007669"/>
    <property type="project" value="UniProtKB-KW"/>
</dbReference>
<feature type="region of interest" description="Disordered" evidence="8">
    <location>
        <begin position="151"/>
        <end position="172"/>
    </location>
</feature>
<dbReference type="OrthoDB" id="421327at2759"/>
<dbReference type="Proteomes" id="UP000756132">
    <property type="component" value="Chromosome 13"/>
</dbReference>
<keyword evidence="4" id="KW-0408">Iron</keyword>
<dbReference type="EMBL" id="CP090175">
    <property type="protein sequence ID" value="UJO25093.1"/>
    <property type="molecule type" value="Genomic_DNA"/>
</dbReference>
<sequence length="823" mass="91776">MFTSSCATCRLRSLIRTKEVARRRRTAQYVARPLAALRPFTTSPSRQRRGLVPTRAAPTASPKLVPFTRRQEVSLLESLYTSGSITREEWRESVVVQAGLKDEEQGTEERVRRLREWYSGDIVPGVLLEEEEVRVYERLFGKAREFEVGVEQEEGDVEEQAGTGVLREGTEGVLEEVEFDEELDIEDEEDVTRRRSSGNERLADDIRAAMEGEQESERDEVAEGDDGQDAFLRTHPLSIANRFATSPATLQLPKLPFIDPVTAMLSGISNTHLNETAHRVFGGPGLPYSTSTPTRGRAMPQKPIALDAYQGQMAEIEADVYMSTIMPGMYSSIISTLTETRKRLGTAWAEDMVRKAEAGELRILDAGGSGAGVLAVREMLRAEWERMHEDGHGDESPMALAELDGKAGGESAMPPMGSATVLSGSDTLRKRASKLLDNTTFVPRLPDYVHTEVAKQHGKFDIVIAPHTLWPLKEDYIRKTHVQNLWSLLSNNGGILLLLEKGVARGFELIAGARDMLLDSRIASPDSLSRQRDITEPIQKDLEVEWENLTSVPKETGMIIAPCTNHSSCPMYTQKGLVKGRRDICAFEQRYHRPQFLQTIFGTKGRNHENVEFSYISVMRGRDLRKTTTSTIEQTPEARDAAFKGYEASTQDPHSLSLPRTILPPIKRKGHVILDLCTPAGKLERWTVPRSFSKQAYRDARKSQWGDLWAMGAKTSIPRTPTIKRNRLDPEYADLDVKSVKGDGQKARSEQAKWEKREARRGRGTAGGLSTDEYGRVVVGGERVGVAGEVLNGGKRRGGIKVKGIRDKRDKRGDGNGRRKNLD</sequence>
<keyword evidence="9" id="KW-0489">Methyltransferase</keyword>
<reference evidence="9" key="1">
    <citation type="submission" date="2021-12" db="EMBL/GenBank/DDBJ databases">
        <authorList>
            <person name="Zaccaron A."/>
            <person name="Stergiopoulos I."/>
        </authorList>
    </citation>
    <scope>NUCLEOTIDE SEQUENCE</scope>
    <source>
        <strain evidence="9">Race5_Kim</strain>
    </source>
</reference>
<reference evidence="9" key="2">
    <citation type="journal article" date="2022" name="Microb. Genom.">
        <title>A chromosome-scale genome assembly of the tomato pathogen Cladosporium fulvum reveals a compartmentalized genome architecture and the presence of a dispensable chromosome.</title>
        <authorList>
            <person name="Zaccaron A.Z."/>
            <person name="Chen L.H."/>
            <person name="Samaras A."/>
            <person name="Stergiopoulos I."/>
        </authorList>
    </citation>
    <scope>NUCLEOTIDE SEQUENCE</scope>
    <source>
        <strain evidence="9">Race5_Kim</strain>
    </source>
</reference>
<evidence type="ECO:0000256" key="3">
    <source>
        <dbReference type="ARBA" id="ARBA00022946"/>
    </source>
</evidence>
<feature type="compositionally biased region" description="Basic and acidic residues" evidence="8">
    <location>
        <begin position="804"/>
        <end position="823"/>
    </location>
</feature>
<dbReference type="Pfam" id="PF09243">
    <property type="entry name" value="Rsm22"/>
    <property type="match status" value="2"/>
</dbReference>
<evidence type="ECO:0000256" key="4">
    <source>
        <dbReference type="ARBA" id="ARBA00023004"/>
    </source>
</evidence>
<feature type="compositionally biased region" description="Basic and acidic residues" evidence="8">
    <location>
        <begin position="191"/>
        <end position="210"/>
    </location>
</feature>
<dbReference type="GO" id="GO:0032259">
    <property type="term" value="P:methylation"/>
    <property type="evidence" value="ECO:0007669"/>
    <property type="project" value="UniProtKB-KW"/>
</dbReference>
<evidence type="ECO:0000256" key="8">
    <source>
        <dbReference type="SAM" id="MobiDB-lite"/>
    </source>
</evidence>
<name>A0A9Q8PME1_PASFU</name>
<dbReference type="PANTHER" id="PTHR13184">
    <property type="entry name" value="37S RIBOSOMAL PROTEIN S22"/>
    <property type="match status" value="1"/>
</dbReference>
<organism evidence="9 10">
    <name type="scientific">Passalora fulva</name>
    <name type="common">Tomato leaf mold</name>
    <name type="synonym">Cladosporium fulvum</name>
    <dbReference type="NCBI Taxonomy" id="5499"/>
    <lineage>
        <taxon>Eukaryota</taxon>
        <taxon>Fungi</taxon>
        <taxon>Dikarya</taxon>
        <taxon>Ascomycota</taxon>
        <taxon>Pezizomycotina</taxon>
        <taxon>Dothideomycetes</taxon>
        <taxon>Dothideomycetidae</taxon>
        <taxon>Mycosphaerellales</taxon>
        <taxon>Mycosphaerellaceae</taxon>
        <taxon>Fulvia</taxon>
    </lineage>
</organism>
<keyword evidence="3" id="KW-0809">Transit peptide</keyword>
<dbReference type="AlphaFoldDB" id="A0A9Q8PME1"/>
<keyword evidence="9" id="KW-0808">Transferase</keyword>
<keyword evidence="6" id="KW-0496">Mitochondrion</keyword>
<evidence type="ECO:0000313" key="10">
    <source>
        <dbReference type="Proteomes" id="UP000756132"/>
    </source>
</evidence>
<dbReference type="InterPro" id="IPR015324">
    <property type="entry name" value="Ribosomal_Rsm22-like"/>
</dbReference>
<dbReference type="PANTHER" id="PTHR13184:SF5">
    <property type="entry name" value="METHYLTRANSFERASE-LIKE PROTEIN 17, MITOCHONDRIAL"/>
    <property type="match status" value="1"/>
</dbReference>
<evidence type="ECO:0000256" key="1">
    <source>
        <dbReference type="ARBA" id="ARBA00004173"/>
    </source>
</evidence>
<evidence type="ECO:0000256" key="5">
    <source>
        <dbReference type="ARBA" id="ARBA00023014"/>
    </source>
</evidence>
<dbReference type="KEGG" id="ffu:CLAFUR5_14338"/>
<comment type="function">
    <text evidence="7">Mitochondrial ribosome (mitoribosome) assembly factor. Binds at the interface of the head and body domains of the mitochondrial small ribosomal subunit (mt-SSU), occluding the mRNA channel and preventing compaction of the head domain towards the body. Probable inactive methyltransferase: retains the characteristic folding and ability to bind S-adenosyl-L-methionine, but it probably lost its methyltransferase activity.</text>
</comment>
<dbReference type="GO" id="GO:0003735">
    <property type="term" value="F:structural constituent of ribosome"/>
    <property type="evidence" value="ECO:0007669"/>
    <property type="project" value="TreeGrafter"/>
</dbReference>
<dbReference type="GO" id="GO:0046872">
    <property type="term" value="F:metal ion binding"/>
    <property type="evidence" value="ECO:0007669"/>
    <property type="project" value="UniProtKB-KW"/>
</dbReference>
<evidence type="ECO:0000313" key="9">
    <source>
        <dbReference type="EMBL" id="UJO25093.1"/>
    </source>
</evidence>
<proteinExistence type="predicted"/>
<keyword evidence="5" id="KW-0411">Iron-sulfur</keyword>
<evidence type="ECO:0000256" key="2">
    <source>
        <dbReference type="ARBA" id="ARBA00022723"/>
    </source>
</evidence>
<protein>
    <submittedName>
        <fullName evidence="9">S-adenosyl-L-methionine-dependent RNA methyltransferase RSM22, mitochondrial</fullName>
    </submittedName>
</protein>
<feature type="compositionally biased region" description="Acidic residues" evidence="8">
    <location>
        <begin position="212"/>
        <end position="227"/>
    </location>
</feature>
<comment type="subcellular location">
    <subcellularLocation>
        <location evidence="1">Mitochondrion</location>
    </subcellularLocation>
</comment>